<dbReference type="SUPFAM" id="SSF51905">
    <property type="entry name" value="FAD/NAD(P)-binding domain"/>
    <property type="match status" value="1"/>
</dbReference>
<evidence type="ECO:0000313" key="4">
    <source>
        <dbReference type="Proteomes" id="UP001600888"/>
    </source>
</evidence>
<keyword evidence="1" id="KW-0812">Transmembrane</keyword>
<name>A0ABR4EB62_9PEZI</name>
<dbReference type="InterPro" id="IPR054707">
    <property type="entry name" value="DhpH_subs-bd"/>
</dbReference>
<dbReference type="InterPro" id="IPR036188">
    <property type="entry name" value="FAD/NAD-bd_sf"/>
</dbReference>
<evidence type="ECO:0000313" key="3">
    <source>
        <dbReference type="EMBL" id="KAL2279625.1"/>
    </source>
</evidence>
<organism evidence="3 4">
    <name type="scientific">Diaporthe vaccinii</name>
    <dbReference type="NCBI Taxonomy" id="105482"/>
    <lineage>
        <taxon>Eukaryota</taxon>
        <taxon>Fungi</taxon>
        <taxon>Dikarya</taxon>
        <taxon>Ascomycota</taxon>
        <taxon>Pezizomycotina</taxon>
        <taxon>Sordariomycetes</taxon>
        <taxon>Sordariomycetidae</taxon>
        <taxon>Diaporthales</taxon>
        <taxon>Diaporthaceae</taxon>
        <taxon>Diaporthe</taxon>
        <taxon>Diaporthe eres species complex</taxon>
    </lineage>
</organism>
<gene>
    <name evidence="3" type="ORF">FJTKL_13312</name>
</gene>
<sequence length="427" mass="47570">MDQGRKLHIVIVGGSLGGLATGLALKSQGHDTTILERNPTPLLQDQGAGIVAGGDTLGFLKTYVRSDRPMAVTSHKRLYLDKDGIVIHTEEMEQNMTSWDLTYNLMRANYDYTKSDYCETPSPLPNEGKAVHLHDRKVTGFKPEINGIRVEWESGDGEKGSIAADYIVGADGPSSTIRKILEPEVQRKFTGYCALRGTVPENEVSQAAKEAFSERFTFFHASGIQILAYLIPGKNGTTEPGQRLVNFVYYTNFPEGSDELDEVMTDKNGQRRHITMPPGMMPSAAWEKQKQIARDRLPPQFAEIVCKTKRPFVQAITDVITPTNEYMDGKVILVGDALAGFRPHTVASTSQACFDAMVLADYFGGRISHDDWKKQTLGFARLIQKRGVDMGNRSQFKELPLEEYILDRNVASTPRDMEVFPDWATKI</sequence>
<dbReference type="Pfam" id="PF22607">
    <property type="entry name" value="FAD_binding-like"/>
    <property type="match status" value="1"/>
</dbReference>
<protein>
    <recommendedName>
        <fullName evidence="2">2,6-dihydroxypyridine 3-monooxygenase substrate binding domain-containing protein</fullName>
    </recommendedName>
</protein>
<dbReference type="InterPro" id="IPR053212">
    <property type="entry name" value="DHP_3-monooxygenase"/>
</dbReference>
<evidence type="ECO:0000256" key="1">
    <source>
        <dbReference type="SAM" id="Phobius"/>
    </source>
</evidence>
<keyword evidence="4" id="KW-1185">Reference proteome</keyword>
<dbReference type="PANTHER" id="PTHR47469:SF2">
    <property type="entry name" value="OS06G0597600 PROTEIN"/>
    <property type="match status" value="1"/>
</dbReference>
<proteinExistence type="predicted"/>
<dbReference type="SUPFAM" id="SSF54373">
    <property type="entry name" value="FAD-linked reductases, C-terminal domain"/>
    <property type="match status" value="1"/>
</dbReference>
<feature type="domain" description="2,6-dihydroxypyridine 3-monooxygenase substrate binding" evidence="2">
    <location>
        <begin position="189"/>
        <end position="318"/>
    </location>
</feature>
<reference evidence="3 4" key="1">
    <citation type="submission" date="2024-03" db="EMBL/GenBank/DDBJ databases">
        <title>A high-quality draft genome sequence of Diaporthe vaccinii, a causative agent of upright dieback and viscid rot disease in cranberry plants.</title>
        <authorList>
            <person name="Sarrasin M."/>
            <person name="Lang B.F."/>
            <person name="Burger G."/>
        </authorList>
    </citation>
    <scope>NUCLEOTIDE SEQUENCE [LARGE SCALE GENOMIC DNA]</scope>
    <source>
        <strain evidence="3 4">IS7</strain>
    </source>
</reference>
<dbReference type="PANTHER" id="PTHR47469">
    <property type="entry name" value="MONOOXYGENASE-LIKE"/>
    <property type="match status" value="1"/>
</dbReference>
<keyword evidence="1" id="KW-0472">Membrane</keyword>
<dbReference type="PRINTS" id="PR00420">
    <property type="entry name" value="RNGMNOXGNASE"/>
</dbReference>
<dbReference type="EMBL" id="JBAWTH010000074">
    <property type="protein sequence ID" value="KAL2279625.1"/>
    <property type="molecule type" value="Genomic_DNA"/>
</dbReference>
<comment type="caution">
    <text evidence="3">The sequence shown here is derived from an EMBL/GenBank/DDBJ whole genome shotgun (WGS) entry which is preliminary data.</text>
</comment>
<accession>A0ABR4EB62</accession>
<dbReference type="Proteomes" id="UP001600888">
    <property type="component" value="Unassembled WGS sequence"/>
</dbReference>
<evidence type="ECO:0000259" key="2">
    <source>
        <dbReference type="Pfam" id="PF22607"/>
    </source>
</evidence>
<keyword evidence="1" id="KW-1133">Transmembrane helix</keyword>
<feature type="transmembrane region" description="Helical" evidence="1">
    <location>
        <begin position="7"/>
        <end position="25"/>
    </location>
</feature>
<dbReference type="Gene3D" id="3.50.50.60">
    <property type="entry name" value="FAD/NAD(P)-binding domain"/>
    <property type="match status" value="1"/>
</dbReference>
<dbReference type="Gene3D" id="3.30.9.60">
    <property type="match status" value="1"/>
</dbReference>